<dbReference type="PROSITE" id="PS50943">
    <property type="entry name" value="HTH_CROC1"/>
    <property type="match status" value="1"/>
</dbReference>
<evidence type="ECO:0000313" key="2">
    <source>
        <dbReference type="EMBL" id="MFG6412696.1"/>
    </source>
</evidence>
<sequence length="113" mass="12643">MNEQDAIAARLKEAREYLGLSQQDVSDQTGIPRSAVSLIESGKRRVASQELAALAKLYSRPVGHFTGEQVQDFPEDVNMLARQASTLSEKDRSELMRFTEFLIQRSQQGDGDK</sequence>
<dbReference type="InterPro" id="IPR001387">
    <property type="entry name" value="Cro/C1-type_HTH"/>
</dbReference>
<dbReference type="PANTHER" id="PTHR43236">
    <property type="entry name" value="ANTITOXIN HIGA1"/>
    <property type="match status" value="1"/>
</dbReference>
<reference evidence="2 3" key="1">
    <citation type="submission" date="2024-09" db="EMBL/GenBank/DDBJ databases">
        <title>Novel species of the genus Pelomonas and Roseateles isolated from streams.</title>
        <authorList>
            <person name="Lu H."/>
        </authorList>
    </citation>
    <scope>NUCLEOTIDE SEQUENCE [LARGE SCALE GENOMIC DNA]</scope>
    <source>
        <strain evidence="2 3">DC23W</strain>
    </source>
</reference>
<dbReference type="Pfam" id="PF13560">
    <property type="entry name" value="HTH_31"/>
    <property type="match status" value="1"/>
</dbReference>
<gene>
    <name evidence="2" type="ORF">ACG02S_02170</name>
</gene>
<protein>
    <submittedName>
        <fullName evidence="2">Helix-turn-helix domain-containing protein</fullName>
    </submittedName>
</protein>
<comment type="caution">
    <text evidence="2">The sequence shown here is derived from an EMBL/GenBank/DDBJ whole genome shotgun (WGS) entry which is preliminary data.</text>
</comment>
<dbReference type="InterPro" id="IPR052345">
    <property type="entry name" value="Rad_response_metalloprotease"/>
</dbReference>
<dbReference type="EMBL" id="JBIGHY010000001">
    <property type="protein sequence ID" value="MFG6412696.1"/>
    <property type="molecule type" value="Genomic_DNA"/>
</dbReference>
<dbReference type="Gene3D" id="1.10.260.40">
    <property type="entry name" value="lambda repressor-like DNA-binding domains"/>
    <property type="match status" value="1"/>
</dbReference>
<dbReference type="SMART" id="SM00530">
    <property type="entry name" value="HTH_XRE"/>
    <property type="match status" value="1"/>
</dbReference>
<evidence type="ECO:0000313" key="3">
    <source>
        <dbReference type="Proteomes" id="UP001606300"/>
    </source>
</evidence>
<accession>A0ABW7EKX8</accession>
<dbReference type="CDD" id="cd00093">
    <property type="entry name" value="HTH_XRE"/>
    <property type="match status" value="1"/>
</dbReference>
<dbReference type="Proteomes" id="UP001606300">
    <property type="component" value="Unassembled WGS sequence"/>
</dbReference>
<keyword evidence="3" id="KW-1185">Reference proteome</keyword>
<organism evidence="2 3">
    <name type="scientific">Pelomonas dachongensis</name>
    <dbReference type="NCBI Taxonomy" id="3299029"/>
    <lineage>
        <taxon>Bacteria</taxon>
        <taxon>Pseudomonadati</taxon>
        <taxon>Pseudomonadota</taxon>
        <taxon>Betaproteobacteria</taxon>
        <taxon>Burkholderiales</taxon>
        <taxon>Sphaerotilaceae</taxon>
        <taxon>Roseateles</taxon>
    </lineage>
</organism>
<dbReference type="SUPFAM" id="SSF47413">
    <property type="entry name" value="lambda repressor-like DNA-binding domains"/>
    <property type="match status" value="1"/>
</dbReference>
<feature type="domain" description="HTH cro/C1-type" evidence="1">
    <location>
        <begin position="11"/>
        <end position="65"/>
    </location>
</feature>
<name>A0ABW7EKX8_9BURK</name>
<dbReference type="RefSeq" id="WP_394468795.1">
    <property type="nucleotide sequence ID" value="NZ_JBIGHY010000001.1"/>
</dbReference>
<evidence type="ECO:0000259" key="1">
    <source>
        <dbReference type="PROSITE" id="PS50943"/>
    </source>
</evidence>
<dbReference type="PANTHER" id="PTHR43236:SF1">
    <property type="entry name" value="BLL7220 PROTEIN"/>
    <property type="match status" value="1"/>
</dbReference>
<dbReference type="InterPro" id="IPR010982">
    <property type="entry name" value="Lambda_DNA-bd_dom_sf"/>
</dbReference>
<proteinExistence type="predicted"/>